<evidence type="ECO:0000259" key="2">
    <source>
        <dbReference type="Pfam" id="PF00155"/>
    </source>
</evidence>
<evidence type="ECO:0000256" key="1">
    <source>
        <dbReference type="ARBA" id="ARBA00022898"/>
    </source>
</evidence>
<keyword evidence="1" id="KW-0663">Pyridoxal phosphate</keyword>
<dbReference type="Pfam" id="PF00155">
    <property type="entry name" value="Aminotran_1_2"/>
    <property type="match status" value="1"/>
</dbReference>
<evidence type="ECO:0000313" key="3">
    <source>
        <dbReference type="EMBL" id="MCP2165509.1"/>
    </source>
</evidence>
<keyword evidence="3" id="KW-0808">Transferase</keyword>
<comment type="caution">
    <text evidence="3">The sequence shown here is derived from an EMBL/GenBank/DDBJ whole genome shotgun (WGS) entry which is preliminary data.</text>
</comment>
<dbReference type="EMBL" id="JAMTCK010000005">
    <property type="protein sequence ID" value="MCP2165509.1"/>
    <property type="molecule type" value="Genomic_DNA"/>
</dbReference>
<dbReference type="PRINTS" id="PR00753">
    <property type="entry name" value="ACCSYNTHASE"/>
</dbReference>
<feature type="domain" description="Aminotransferase class I/classII large" evidence="2">
    <location>
        <begin position="158"/>
        <end position="478"/>
    </location>
</feature>
<sequence>MTGQLDVIEPKHSVANLTAAQQDLLARTADEEQRSVLYRELLRARRLPAPTDLSVAENVLLAGQLREYVFDELNALPTSAMRYATSYGTDSEGGLRGLVAERLTDSLGATVRADDVFGTAGVASALECVALALQEPLRDKPVVVPTQRSARPRVPVPRRSPVLLPAPFWQGFYWSFEQVPKLRCVPVHLEHAGAENFRLTLADIQRAYYRLDRHNRPKLLVLTNPHNPLGVNYDEGLLESVYHWALSETDMHIVSDEIYCHSQLLGALPPFVSALALNATQRAPERVHVVWGFAKDFGLSGFRTGFVISRSPHVRQAMLGTRGTAKSIRSLAWFTPFDSLKQFAITTLLTADGGDFWDTAVESYQADLTDSFRAVAEVLDGYGIRYVRGEDANTAQFVWLDLREFLPADEPPEITPANALLFGDPTLRPTPEERLAEHLLARADVKLLPGTTLSCAWPGYFRLCFTAWEQRTVVAAVDRMCRVLTALGRG</sequence>
<dbReference type="SUPFAM" id="SSF53383">
    <property type="entry name" value="PLP-dependent transferases"/>
    <property type="match status" value="1"/>
</dbReference>
<dbReference type="Gene3D" id="3.90.1150.10">
    <property type="entry name" value="Aspartate Aminotransferase, domain 1"/>
    <property type="match status" value="1"/>
</dbReference>
<dbReference type="GO" id="GO:0008483">
    <property type="term" value="F:transaminase activity"/>
    <property type="evidence" value="ECO:0007669"/>
    <property type="project" value="UniProtKB-KW"/>
</dbReference>
<protein>
    <submittedName>
        <fullName evidence="3">Aspartate/methionine/tyrosine aminotransferase</fullName>
    </submittedName>
</protein>
<dbReference type="RefSeq" id="WP_253770389.1">
    <property type="nucleotide sequence ID" value="NZ_JAMTCK010000005.1"/>
</dbReference>
<dbReference type="PANTHER" id="PTHR43795:SF39">
    <property type="entry name" value="AMINOTRANSFERASE CLASS I_CLASSII DOMAIN-CONTAINING PROTEIN"/>
    <property type="match status" value="1"/>
</dbReference>
<organism evidence="3 4">
    <name type="scientific">Goodfellowiella coeruleoviolacea</name>
    <dbReference type="NCBI Taxonomy" id="334858"/>
    <lineage>
        <taxon>Bacteria</taxon>
        <taxon>Bacillati</taxon>
        <taxon>Actinomycetota</taxon>
        <taxon>Actinomycetes</taxon>
        <taxon>Pseudonocardiales</taxon>
        <taxon>Pseudonocardiaceae</taxon>
        <taxon>Goodfellowiella</taxon>
    </lineage>
</organism>
<keyword evidence="3" id="KW-0032">Aminotransferase</keyword>
<evidence type="ECO:0000313" key="4">
    <source>
        <dbReference type="Proteomes" id="UP001206128"/>
    </source>
</evidence>
<dbReference type="InterPro" id="IPR050478">
    <property type="entry name" value="Ethylene_sulfur-biosynth"/>
</dbReference>
<dbReference type="PANTHER" id="PTHR43795">
    <property type="entry name" value="BIFUNCTIONAL ASPARTATE AMINOTRANSFERASE AND GLUTAMATE/ASPARTATE-PREPHENATE AMINOTRANSFERASE-RELATED"/>
    <property type="match status" value="1"/>
</dbReference>
<gene>
    <name evidence="3" type="ORF">LX83_002367</name>
</gene>
<dbReference type="InterPro" id="IPR015421">
    <property type="entry name" value="PyrdxlP-dep_Trfase_major"/>
</dbReference>
<dbReference type="InterPro" id="IPR015422">
    <property type="entry name" value="PyrdxlP-dep_Trfase_small"/>
</dbReference>
<dbReference type="InterPro" id="IPR004839">
    <property type="entry name" value="Aminotransferase_I/II_large"/>
</dbReference>
<dbReference type="InterPro" id="IPR015424">
    <property type="entry name" value="PyrdxlP-dep_Trfase"/>
</dbReference>
<name>A0AAE3GDW9_9PSEU</name>
<dbReference type="GO" id="GO:0006520">
    <property type="term" value="P:amino acid metabolic process"/>
    <property type="evidence" value="ECO:0007669"/>
    <property type="project" value="TreeGrafter"/>
</dbReference>
<accession>A0AAE3GDW9</accession>
<dbReference type="GO" id="GO:0030170">
    <property type="term" value="F:pyridoxal phosphate binding"/>
    <property type="evidence" value="ECO:0007669"/>
    <property type="project" value="InterPro"/>
</dbReference>
<dbReference type="AlphaFoldDB" id="A0AAE3GDW9"/>
<dbReference type="Proteomes" id="UP001206128">
    <property type="component" value="Unassembled WGS sequence"/>
</dbReference>
<proteinExistence type="predicted"/>
<dbReference type="CDD" id="cd00609">
    <property type="entry name" value="AAT_like"/>
    <property type="match status" value="1"/>
</dbReference>
<dbReference type="Gene3D" id="3.40.640.10">
    <property type="entry name" value="Type I PLP-dependent aspartate aminotransferase-like (Major domain)"/>
    <property type="match status" value="1"/>
</dbReference>
<keyword evidence="4" id="KW-1185">Reference proteome</keyword>
<reference evidence="3" key="1">
    <citation type="submission" date="2022-06" db="EMBL/GenBank/DDBJ databases">
        <title>Genomic Encyclopedia of Archaeal and Bacterial Type Strains, Phase II (KMG-II): from individual species to whole genera.</title>
        <authorList>
            <person name="Goeker M."/>
        </authorList>
    </citation>
    <scope>NUCLEOTIDE SEQUENCE</scope>
    <source>
        <strain evidence="3">DSM 43935</strain>
    </source>
</reference>